<proteinExistence type="predicted"/>
<sequence>MAASSPRRAAGLVDELGRLLLGAPVPLSVRCWDGSASVVDGAPTLVVRHRRALRRLVYAPG</sequence>
<dbReference type="Proteomes" id="UP000198921">
    <property type="component" value="Unassembled WGS sequence"/>
</dbReference>
<evidence type="ECO:0000313" key="1">
    <source>
        <dbReference type="EMBL" id="SDX28099.1"/>
    </source>
</evidence>
<dbReference type="AlphaFoldDB" id="A0A1H3AGY7"/>
<accession>A0A1H3AGY7</accession>
<organism evidence="1 2">
    <name type="scientific">Geodermatophilus africanus</name>
    <dbReference type="NCBI Taxonomy" id="1137993"/>
    <lineage>
        <taxon>Bacteria</taxon>
        <taxon>Bacillati</taxon>
        <taxon>Actinomycetota</taxon>
        <taxon>Actinomycetes</taxon>
        <taxon>Geodermatophilales</taxon>
        <taxon>Geodermatophilaceae</taxon>
        <taxon>Geodermatophilus</taxon>
    </lineage>
</organism>
<keyword evidence="2" id="KW-1185">Reference proteome</keyword>
<gene>
    <name evidence="1" type="ORF">SAMN05660209_00022</name>
</gene>
<name>A0A1H3AGY7_9ACTN</name>
<reference evidence="2" key="1">
    <citation type="submission" date="2016-10" db="EMBL/GenBank/DDBJ databases">
        <authorList>
            <person name="Varghese N."/>
            <person name="Submissions S."/>
        </authorList>
    </citation>
    <scope>NUCLEOTIDE SEQUENCE [LARGE SCALE GENOMIC DNA]</scope>
    <source>
        <strain evidence="2">DSM 45422</strain>
    </source>
</reference>
<protein>
    <submittedName>
        <fullName evidence="1">Cyclopropane-fatty-acyl-phospholipid synthase</fullName>
    </submittedName>
</protein>
<evidence type="ECO:0000313" key="2">
    <source>
        <dbReference type="Proteomes" id="UP000198921"/>
    </source>
</evidence>
<dbReference type="RefSeq" id="WP_211516939.1">
    <property type="nucleotide sequence ID" value="NZ_FNOT01000001.1"/>
</dbReference>
<dbReference type="EMBL" id="FNOT01000001">
    <property type="protein sequence ID" value="SDX28099.1"/>
    <property type="molecule type" value="Genomic_DNA"/>
</dbReference>